<protein>
    <submittedName>
        <fullName evidence="2">Uncharacterized protein</fullName>
    </submittedName>
</protein>
<keyword evidence="3" id="KW-1185">Reference proteome</keyword>
<proteinExistence type="predicted"/>
<comment type="caution">
    <text evidence="2">The sequence shown here is derived from an EMBL/GenBank/DDBJ whole genome shotgun (WGS) entry which is preliminary data.</text>
</comment>
<accession>A0A2U1T1V5</accession>
<gene>
    <name evidence="2" type="ORF">DF220_08390</name>
</gene>
<dbReference type="Proteomes" id="UP000244978">
    <property type="component" value="Unassembled WGS sequence"/>
</dbReference>
<evidence type="ECO:0000256" key="1">
    <source>
        <dbReference type="SAM" id="MobiDB-lite"/>
    </source>
</evidence>
<feature type="region of interest" description="Disordered" evidence="1">
    <location>
        <begin position="1"/>
        <end position="33"/>
    </location>
</feature>
<name>A0A2U1T1V5_9MICO</name>
<reference evidence="3" key="1">
    <citation type="submission" date="2018-04" db="EMBL/GenBank/DDBJ databases">
        <authorList>
            <person name="Liu S."/>
            <person name="Wang Z."/>
            <person name="Li J."/>
        </authorList>
    </citation>
    <scope>NUCLEOTIDE SEQUENCE [LARGE SCALE GENOMIC DNA]</scope>
    <source>
        <strain evidence="3">S1194</strain>
    </source>
</reference>
<dbReference type="EMBL" id="QEEX01000001">
    <property type="protein sequence ID" value="PWB97845.1"/>
    <property type="molecule type" value="Genomic_DNA"/>
</dbReference>
<dbReference type="AlphaFoldDB" id="A0A2U1T1V5"/>
<evidence type="ECO:0000313" key="3">
    <source>
        <dbReference type="Proteomes" id="UP000244978"/>
    </source>
</evidence>
<feature type="region of interest" description="Disordered" evidence="1">
    <location>
        <begin position="155"/>
        <end position="207"/>
    </location>
</feature>
<sequence>MGQPQQGSAADAAKKEAAGVAAHAGEAGGKVAGTAKDEAANVAKEVGTQAKNLLSEARSQAVSQASEQQARVASGLRSISDEFSAMADDRQDSGVAGQLVGQAGSRAARVADWLEAREPGDLINEVKEYARRKPGVFIAVAAIAGVAAGRLTKAVMSADSDSDRSSAPKPPPPATTRPGAGSVGSAGMPGTVPGASAAAPRSTGTTP</sequence>
<evidence type="ECO:0000313" key="2">
    <source>
        <dbReference type="EMBL" id="PWB97845.1"/>
    </source>
</evidence>
<organism evidence="2 3">
    <name type="scientific">Homoserinimonas hongtaonis</name>
    <dbReference type="NCBI Taxonomy" id="2079791"/>
    <lineage>
        <taxon>Bacteria</taxon>
        <taxon>Bacillati</taxon>
        <taxon>Actinomycetota</taxon>
        <taxon>Actinomycetes</taxon>
        <taxon>Micrococcales</taxon>
        <taxon>Microbacteriaceae</taxon>
        <taxon>Homoserinimonas</taxon>
    </lineage>
</organism>